<organism evidence="1 2">
    <name type="scientific">Waterburya agarophytonicola KI4</name>
    <dbReference type="NCBI Taxonomy" id="2874699"/>
    <lineage>
        <taxon>Bacteria</taxon>
        <taxon>Bacillati</taxon>
        <taxon>Cyanobacteriota</taxon>
        <taxon>Cyanophyceae</taxon>
        <taxon>Pleurocapsales</taxon>
        <taxon>Hyellaceae</taxon>
        <taxon>Waterburya</taxon>
        <taxon>Waterburya agarophytonicola</taxon>
    </lineage>
</organism>
<evidence type="ECO:0000313" key="2">
    <source>
        <dbReference type="Proteomes" id="UP000729733"/>
    </source>
</evidence>
<reference evidence="1" key="1">
    <citation type="journal article" date="2021" name="Antonie Van Leeuwenhoek">
        <title>Draft genome and description of Waterburya agarophytonicola gen. nov. sp. nov. (Pleurocapsales, Cyanobacteria): a seaweed symbiont.</title>
        <authorList>
            <person name="Bonthond G."/>
            <person name="Shalygin S."/>
            <person name="Bayer T."/>
            <person name="Weinberger F."/>
        </authorList>
    </citation>
    <scope>NUCLEOTIDE SEQUENCE</scope>
    <source>
        <strain evidence="1">KI4</strain>
    </source>
</reference>
<evidence type="ECO:0000313" key="1">
    <source>
        <dbReference type="EMBL" id="MCC0177195.1"/>
    </source>
</evidence>
<dbReference type="EMBL" id="JADWDC010000018">
    <property type="protein sequence ID" value="MCC0177195.1"/>
    <property type="molecule type" value="Genomic_DNA"/>
</dbReference>
<name>A0A964BPU6_9CYAN</name>
<dbReference type="AlphaFoldDB" id="A0A964BPU6"/>
<accession>A0A964BPU6</accession>
<sequence length="62" mass="7064">MLAIELKRPTRNRDTKAVGCRIKNSDLKPIQKIVDESFNGNFSLLLRTALDEYITKLQKGDS</sequence>
<keyword evidence="2" id="KW-1185">Reference proteome</keyword>
<comment type="caution">
    <text evidence="1">The sequence shown here is derived from an EMBL/GenBank/DDBJ whole genome shotgun (WGS) entry which is preliminary data.</text>
</comment>
<proteinExistence type="predicted"/>
<gene>
    <name evidence="1" type="ORF">I4641_09420</name>
</gene>
<dbReference type="Proteomes" id="UP000729733">
    <property type="component" value="Unassembled WGS sequence"/>
</dbReference>
<protein>
    <submittedName>
        <fullName evidence="1">Uncharacterized protein</fullName>
    </submittedName>
</protein>
<dbReference type="RefSeq" id="WP_229640235.1">
    <property type="nucleotide sequence ID" value="NZ_JADWDC010000018.1"/>
</dbReference>